<dbReference type="InterPro" id="IPR016181">
    <property type="entry name" value="Acyl_CoA_acyltransferase"/>
</dbReference>
<dbReference type="SUPFAM" id="SSF55729">
    <property type="entry name" value="Acyl-CoA N-acyltransferases (Nat)"/>
    <property type="match status" value="1"/>
</dbReference>
<evidence type="ECO:0000313" key="2">
    <source>
        <dbReference type="Proteomes" id="UP001231915"/>
    </source>
</evidence>
<dbReference type="Proteomes" id="UP001231915">
    <property type="component" value="Unassembled WGS sequence"/>
</dbReference>
<dbReference type="Gene3D" id="3.40.630.30">
    <property type="match status" value="1"/>
</dbReference>
<dbReference type="RefSeq" id="WP_284136480.1">
    <property type="nucleotide sequence ID" value="NZ_JASJUT010000002.1"/>
</dbReference>
<reference evidence="1 2" key="1">
    <citation type="submission" date="2023-05" db="EMBL/GenBank/DDBJ databases">
        <title>Pseudoalteromonas ardens sp. nov., Pseudoalteromonas obscura sp. nov., and Pseudoalteromonas umbrosa sp. nov., isolated from the coral Montipora capitata.</title>
        <authorList>
            <person name="Thomas E.M."/>
            <person name="Smith E.M."/>
            <person name="Papke E."/>
            <person name="Shlafstein M.D."/>
            <person name="Oline D.K."/>
            <person name="Videau P."/>
            <person name="Saw J.H."/>
            <person name="Strangman W.K."/>
            <person name="Ushijima B."/>
        </authorList>
    </citation>
    <scope>NUCLEOTIDE SEQUENCE [LARGE SCALE GENOMIC DNA]</scope>
    <source>
        <strain evidence="1 2">P94</strain>
    </source>
</reference>
<evidence type="ECO:0008006" key="3">
    <source>
        <dbReference type="Google" id="ProtNLM"/>
    </source>
</evidence>
<protein>
    <recommendedName>
        <fullName evidence="3">N-acetyltransferase domain-containing protein</fullName>
    </recommendedName>
</protein>
<comment type="caution">
    <text evidence="1">The sequence shown here is derived from an EMBL/GenBank/DDBJ whole genome shotgun (WGS) entry which is preliminary data.</text>
</comment>
<gene>
    <name evidence="1" type="ORF">QNM18_04360</name>
</gene>
<accession>A0ABT7EGY5</accession>
<proteinExistence type="predicted"/>
<organism evidence="1 2">
    <name type="scientific">Pseudoalteromonas obscura</name>
    <dbReference type="NCBI Taxonomy" id="3048491"/>
    <lineage>
        <taxon>Bacteria</taxon>
        <taxon>Pseudomonadati</taxon>
        <taxon>Pseudomonadota</taxon>
        <taxon>Gammaproteobacteria</taxon>
        <taxon>Alteromonadales</taxon>
        <taxon>Pseudoalteromonadaceae</taxon>
        <taxon>Pseudoalteromonas</taxon>
    </lineage>
</organism>
<name>A0ABT7EGY5_9GAMM</name>
<keyword evidence="2" id="KW-1185">Reference proteome</keyword>
<evidence type="ECO:0000313" key="1">
    <source>
        <dbReference type="EMBL" id="MDK2594305.1"/>
    </source>
</evidence>
<sequence length="213" mass="23762">MSHNQTLINTFISKAVHFDIKEFTLSNIGGSKALANYLHAAYCEQDAVVNLGLVCPHCKGNNFSVSTDTYHNLTHCPICNSELVSFWSPSRTEYYFTSKINSLGYLAFHNGQLVGLIWGFPKSFKNSTKLELYADLLVIDKSLHKSKTGMGLICRLKQHFENSARAHGYSHWLGRTQVTNAPLISTFKLFGGKIVGPDPGDPATRTLWSFPLF</sequence>
<dbReference type="EMBL" id="JASJUT010000002">
    <property type="protein sequence ID" value="MDK2594305.1"/>
    <property type="molecule type" value="Genomic_DNA"/>
</dbReference>